<dbReference type="EMBL" id="CP071517">
    <property type="protein sequence ID" value="QSX73785.1"/>
    <property type="molecule type" value="Genomic_DNA"/>
</dbReference>
<dbReference type="RefSeq" id="WP_200607103.1">
    <property type="nucleotide sequence ID" value="NZ_CP071517.1"/>
</dbReference>
<evidence type="ECO:0000256" key="7">
    <source>
        <dbReference type="RuleBase" id="RU361153"/>
    </source>
</evidence>
<feature type="signal peptide" evidence="8">
    <location>
        <begin position="1"/>
        <end position="39"/>
    </location>
</feature>
<dbReference type="SUPFAM" id="SSF49785">
    <property type="entry name" value="Galactose-binding domain-like"/>
    <property type="match status" value="1"/>
</dbReference>
<keyword evidence="4" id="KW-0119">Carbohydrate metabolism</keyword>
<evidence type="ECO:0000256" key="6">
    <source>
        <dbReference type="ARBA" id="ARBA00023326"/>
    </source>
</evidence>
<evidence type="ECO:0000313" key="10">
    <source>
        <dbReference type="EMBL" id="QSX73785.1"/>
    </source>
</evidence>
<dbReference type="SUPFAM" id="SSF51445">
    <property type="entry name" value="(Trans)glycosidases"/>
    <property type="match status" value="1"/>
</dbReference>
<keyword evidence="2 7" id="KW-0378">Hydrolase</keyword>
<evidence type="ECO:0000256" key="5">
    <source>
        <dbReference type="ARBA" id="ARBA00023295"/>
    </source>
</evidence>
<reference evidence="10 11" key="1">
    <citation type="submission" date="2021-02" db="EMBL/GenBank/DDBJ databases">
        <title>Lysobacter arenosi sp. nov., isolated from soil of gangwondo yeongwol, south Korea.</title>
        <authorList>
            <person name="Kim K.R."/>
            <person name="Kim K.H."/>
            <person name="Jeon C.O."/>
        </authorList>
    </citation>
    <scope>NUCLEOTIDE SEQUENCE [LARGE SCALE GENOMIC DNA]</scope>
    <source>
        <strain evidence="10 11">R7</strain>
    </source>
</reference>
<evidence type="ECO:0000256" key="8">
    <source>
        <dbReference type="SAM" id="SignalP"/>
    </source>
</evidence>
<dbReference type="Gene3D" id="3.20.20.80">
    <property type="entry name" value="Glycosidases"/>
    <property type="match status" value="1"/>
</dbReference>
<protein>
    <submittedName>
        <fullName evidence="10">Cellulase family glycosylhydrolase</fullName>
    </submittedName>
</protein>
<dbReference type="Proteomes" id="UP000663400">
    <property type="component" value="Chromosome"/>
</dbReference>
<comment type="similarity">
    <text evidence="1 7">Belongs to the glycosyl hydrolase 5 (cellulase A) family.</text>
</comment>
<dbReference type="InterPro" id="IPR001547">
    <property type="entry name" value="Glyco_hydro_5"/>
</dbReference>
<keyword evidence="11" id="KW-1185">Reference proteome</keyword>
<keyword evidence="5 7" id="KW-0326">Glycosidase</keyword>
<gene>
    <name evidence="10" type="ORF">HIV01_011115</name>
</gene>
<dbReference type="Gene3D" id="2.60.120.260">
    <property type="entry name" value="Galactose-binding domain-like"/>
    <property type="match status" value="1"/>
</dbReference>
<evidence type="ECO:0000256" key="2">
    <source>
        <dbReference type="ARBA" id="ARBA00022801"/>
    </source>
</evidence>
<evidence type="ECO:0000256" key="4">
    <source>
        <dbReference type="ARBA" id="ARBA00023277"/>
    </source>
</evidence>
<evidence type="ECO:0000313" key="11">
    <source>
        <dbReference type="Proteomes" id="UP000663400"/>
    </source>
</evidence>
<dbReference type="InterPro" id="IPR008979">
    <property type="entry name" value="Galactose-bd-like_sf"/>
</dbReference>
<name>A0ABX7R721_9GAMM</name>
<proteinExistence type="inferred from homology"/>
<evidence type="ECO:0000259" key="9">
    <source>
        <dbReference type="Pfam" id="PF00150"/>
    </source>
</evidence>
<sequence>MRSPENVGGICRRVGLGAGRVAASALVASCLLAALPAHAGGFLRAQGRHIVDEQGNVVLLRGIGLGGWMLQEGYMLEVQGNGTQRSIRARISELIGPEKAEAFYQAWRDNHVTKADIDALAAWGFNSVRLPMHYELYTPPVSDEPVRGQQTWREEGFRRTDELLSWVKANGMYLVLDLHAAPGGQGNDLNISDRDPATPSLWDDEANRDKMVALWRKLADRYKDEPAIAAYDIINEPNWGFADAGDKHGCSENGNAPLRDLLVRTTQAIREVDRRHIVVIEGNCWGNNYRGVLDQGLWDDNLVVSFHKYWNGTRRDTLEDPLALRERWNLPLWLGETGENSNDWFTRTVATVEAEGIGWAIWPLKKIRYNNPLQIQPNPGYAKVLAYWRGESARPAPAEAEAALMTLATHDIRYENNTFHPDVVDALLRAPGDDRSVPFKDHRIGAGGGTGMDTIAAVDFDMGRNGVAYHDLTSANESGKPDTGWNPSKTYRNDGVDLADGADGLHVADMQPGEWLKYTFTAANAGRYGLQLQGSRGDARVTLNGVVVGKATTGRPREVALLEGRNTLVIEAISAGTDLQSVQFTPPTAASERR</sequence>
<keyword evidence="6" id="KW-0624">Polysaccharide degradation</keyword>
<dbReference type="Pfam" id="PF00150">
    <property type="entry name" value="Cellulase"/>
    <property type="match status" value="1"/>
</dbReference>
<feature type="chain" id="PRO_5046641214" evidence="8">
    <location>
        <begin position="40"/>
        <end position="594"/>
    </location>
</feature>
<accession>A0ABX7R721</accession>
<dbReference type="PANTHER" id="PTHR31297">
    <property type="entry name" value="GLUCAN ENDO-1,6-BETA-GLUCOSIDASE B"/>
    <property type="match status" value="1"/>
</dbReference>
<evidence type="ECO:0000256" key="1">
    <source>
        <dbReference type="ARBA" id="ARBA00005641"/>
    </source>
</evidence>
<keyword evidence="8" id="KW-0732">Signal</keyword>
<dbReference type="InterPro" id="IPR017853">
    <property type="entry name" value="GH"/>
</dbReference>
<feature type="domain" description="Glycoside hydrolase family 5" evidence="9">
    <location>
        <begin position="105"/>
        <end position="364"/>
    </location>
</feature>
<dbReference type="InterPro" id="IPR050386">
    <property type="entry name" value="Glycosyl_hydrolase_5"/>
</dbReference>
<organism evidence="10 11">
    <name type="scientific">Lysobacter arenosi</name>
    <dbReference type="NCBI Taxonomy" id="2795387"/>
    <lineage>
        <taxon>Bacteria</taxon>
        <taxon>Pseudomonadati</taxon>
        <taxon>Pseudomonadota</taxon>
        <taxon>Gammaproteobacteria</taxon>
        <taxon>Lysobacterales</taxon>
        <taxon>Lysobacteraceae</taxon>
        <taxon>Lysobacter</taxon>
    </lineage>
</organism>
<dbReference type="CDD" id="cd04080">
    <property type="entry name" value="CBM6_cellulase-like"/>
    <property type="match status" value="1"/>
</dbReference>
<dbReference type="PANTHER" id="PTHR31297:SF41">
    <property type="entry name" value="ENDOGLUCANASE, PUTATIVE (AFU_ORTHOLOGUE AFUA_5G01830)-RELATED"/>
    <property type="match status" value="1"/>
</dbReference>
<evidence type="ECO:0000256" key="3">
    <source>
        <dbReference type="ARBA" id="ARBA00023001"/>
    </source>
</evidence>
<keyword evidence="3" id="KW-0136">Cellulose degradation</keyword>